<comment type="similarity">
    <text evidence="12">Belongs to the aconitase/IPM isomerase family. LeuC type 1 subfamily.</text>
</comment>
<organism evidence="14">
    <name type="scientific">Leptolyngbya boryana CZ1</name>
    <dbReference type="NCBI Taxonomy" id="3060204"/>
    <lineage>
        <taxon>Bacteria</taxon>
        <taxon>Bacillati</taxon>
        <taxon>Cyanobacteriota</taxon>
        <taxon>Cyanophyceae</taxon>
        <taxon>Leptolyngbyales</taxon>
        <taxon>Leptolyngbyaceae</taxon>
        <taxon>Leptolyngbya group</taxon>
        <taxon>Leptolyngbya</taxon>
    </lineage>
</organism>
<dbReference type="InterPro" id="IPR033941">
    <property type="entry name" value="IPMI_cat"/>
</dbReference>
<dbReference type="PRINTS" id="PR00415">
    <property type="entry name" value="ACONITASE"/>
</dbReference>
<dbReference type="GO" id="GO:0009098">
    <property type="term" value="P:L-leucine biosynthetic process"/>
    <property type="evidence" value="ECO:0007669"/>
    <property type="project" value="UniProtKB-UniRule"/>
</dbReference>
<dbReference type="InterPro" id="IPR015931">
    <property type="entry name" value="Acnase/IPM_dHydase_lsu_aba_1/3"/>
</dbReference>
<feature type="domain" description="Aconitase/3-isopropylmalate dehydratase large subunit alpha/beta/alpha" evidence="13">
    <location>
        <begin position="8"/>
        <end position="458"/>
    </location>
</feature>
<dbReference type="InterPro" id="IPR036008">
    <property type="entry name" value="Aconitase_4Fe-4S_dom"/>
</dbReference>
<evidence type="ECO:0000259" key="13">
    <source>
        <dbReference type="Pfam" id="PF00330"/>
    </source>
</evidence>
<evidence type="ECO:0000256" key="4">
    <source>
        <dbReference type="ARBA" id="ARBA00022430"/>
    </source>
</evidence>
<accession>A0AA96WWK4</accession>
<dbReference type="PROSITE" id="PS00450">
    <property type="entry name" value="ACONITASE_1"/>
    <property type="match status" value="1"/>
</dbReference>
<dbReference type="AlphaFoldDB" id="A0AA96WWK4"/>
<evidence type="ECO:0000313" key="14">
    <source>
        <dbReference type="EMBL" id="WNZ45569.1"/>
    </source>
</evidence>
<evidence type="ECO:0000256" key="9">
    <source>
        <dbReference type="ARBA" id="ARBA00023014"/>
    </source>
</evidence>
<dbReference type="GO" id="GO:0046872">
    <property type="term" value="F:metal ion binding"/>
    <property type="evidence" value="ECO:0007669"/>
    <property type="project" value="UniProtKB-KW"/>
</dbReference>
<keyword evidence="5 12" id="KW-0004">4Fe-4S</keyword>
<reference evidence="14" key="1">
    <citation type="journal article" date="2023" name="Plants (Basel)">
        <title>Genomic Analysis of Leptolyngbya boryana CZ1 Reveals Efficient Carbon Fixation Modules.</title>
        <authorList>
            <person name="Bai X."/>
            <person name="Wang H."/>
            <person name="Cheng W."/>
            <person name="Wang J."/>
            <person name="Ma M."/>
            <person name="Hu H."/>
            <person name="Song Z."/>
            <person name="Ma H."/>
            <person name="Fan Y."/>
            <person name="Du C."/>
            <person name="Xu J."/>
        </authorList>
    </citation>
    <scope>NUCLEOTIDE SEQUENCE</scope>
    <source>
        <strain evidence="14">CZ1</strain>
    </source>
</reference>
<dbReference type="PROSITE" id="PS01244">
    <property type="entry name" value="ACONITASE_2"/>
    <property type="match status" value="1"/>
</dbReference>
<evidence type="ECO:0000256" key="7">
    <source>
        <dbReference type="ARBA" id="ARBA00022723"/>
    </source>
</evidence>
<reference evidence="14" key="2">
    <citation type="submission" date="2023-07" db="EMBL/GenBank/DDBJ databases">
        <authorList>
            <person name="Bai X.-H."/>
            <person name="Wang H.-H."/>
            <person name="Wang J."/>
            <person name="Ma M.-Y."/>
            <person name="Hu H.-H."/>
            <person name="Song Z.-L."/>
            <person name="Ma H.-G."/>
            <person name="Fan Y."/>
            <person name="Du C.-Y."/>
            <person name="Xu J.-C."/>
        </authorList>
    </citation>
    <scope>NUCLEOTIDE SEQUENCE</scope>
    <source>
        <strain evidence="14">CZ1</strain>
    </source>
</reference>
<dbReference type="PANTHER" id="PTHR43822:SF9">
    <property type="entry name" value="3-ISOPROPYLMALATE DEHYDRATASE"/>
    <property type="match status" value="1"/>
</dbReference>
<keyword evidence="6 12" id="KW-0028">Amino-acid biosynthesis</keyword>
<gene>
    <name evidence="12 14" type="primary">leuC</name>
    <name evidence="14" type="ORF">Q2T42_27650</name>
</gene>
<dbReference type="HAMAP" id="MF_01026">
    <property type="entry name" value="LeuC_type1"/>
    <property type="match status" value="1"/>
</dbReference>
<dbReference type="InterPro" id="IPR004430">
    <property type="entry name" value="3-IsopropMal_deHydase_lsu"/>
</dbReference>
<name>A0AA96WWK4_LEPBY</name>
<dbReference type="Pfam" id="PF00330">
    <property type="entry name" value="Aconitase"/>
    <property type="match status" value="1"/>
</dbReference>
<comment type="function">
    <text evidence="2 12">Catalyzes the isomerization between 2-isopropylmalate and 3-isopropylmalate, via the formation of 2-isopropylmaleate.</text>
</comment>
<feature type="binding site" evidence="12">
    <location>
        <position position="407"/>
    </location>
    <ligand>
        <name>[4Fe-4S] cluster</name>
        <dbReference type="ChEBI" id="CHEBI:49883"/>
    </ligand>
</feature>
<dbReference type="InterPro" id="IPR050067">
    <property type="entry name" value="IPM_dehydratase_rel_enz"/>
</dbReference>
<dbReference type="NCBIfam" id="TIGR00170">
    <property type="entry name" value="leuC"/>
    <property type="match status" value="1"/>
</dbReference>
<evidence type="ECO:0000256" key="3">
    <source>
        <dbReference type="ARBA" id="ARBA00004729"/>
    </source>
</evidence>
<dbReference type="InterPro" id="IPR001030">
    <property type="entry name" value="Acoase/IPM_deHydtase_lsu_aba"/>
</dbReference>
<comment type="pathway">
    <text evidence="3 12">Amino-acid biosynthesis; L-leucine biosynthesis; L-leucine from 3-methyl-2-oxobutanoate: step 2/4.</text>
</comment>
<dbReference type="EC" id="4.2.1.33" evidence="12"/>
<comment type="catalytic activity">
    <reaction evidence="1 12">
        <text>(2R,3S)-3-isopropylmalate = (2S)-2-isopropylmalate</text>
        <dbReference type="Rhea" id="RHEA:32287"/>
        <dbReference type="ChEBI" id="CHEBI:1178"/>
        <dbReference type="ChEBI" id="CHEBI:35121"/>
        <dbReference type="EC" id="4.2.1.33"/>
    </reaction>
</comment>
<keyword evidence="7 12" id="KW-0479">Metal-binding</keyword>
<sequence length="467" mass="50468">MSTGTLFDKVWDLHTVGILPSGQTQLFIGLHLIHEVTSPQAFSMLRERGLSVLFPDRTVATVDHIIPTDNLARPFADSMAEEMLQELEKNTSANNIRFYPVGSGRQGIVHVIAPEQGFTQPGMTIACGDSHTSTHGAFGAIAFGIGTSQVRDVLASQTLALSKLKVRKIEVNGKLNPGVFAKDVILHIIRKLGVKGGVGYAYEFAGTTFEQMSMEERMTVCNMSIEGGARCGYVNPDQVTYDYLNGRDFAPKGEAWDQAIAWWNSLRSDADAVFDDVVVFDAADIAPTVTWGITPGQGIGISDPVPTPDTMPEDERAIALEAYQYMDLKPGEPLQGTKVDVCFIGSCTNGRISDLREAAKVAQGRQVAAGVKAFVVPGSERVKVQAEKEGLDRIFVEAGFEWREPGCSMCLAMNPDKLEGRQLSASSSNRNFKGRQGSASGRTLLMSPAMVVAAAVTGKVTDVRELM</sequence>
<dbReference type="Gene3D" id="3.30.499.10">
    <property type="entry name" value="Aconitase, domain 3"/>
    <property type="match status" value="2"/>
</dbReference>
<dbReference type="NCBIfam" id="NF009116">
    <property type="entry name" value="PRK12466.1"/>
    <property type="match status" value="1"/>
</dbReference>
<dbReference type="FunFam" id="3.30.499.10:FF:000007">
    <property type="entry name" value="3-isopropylmalate dehydratase large subunit"/>
    <property type="match status" value="1"/>
</dbReference>
<evidence type="ECO:0000256" key="5">
    <source>
        <dbReference type="ARBA" id="ARBA00022485"/>
    </source>
</evidence>
<dbReference type="GO" id="GO:0003861">
    <property type="term" value="F:3-isopropylmalate dehydratase activity"/>
    <property type="evidence" value="ECO:0007669"/>
    <property type="project" value="UniProtKB-UniRule"/>
</dbReference>
<dbReference type="EMBL" id="CP130144">
    <property type="protein sequence ID" value="WNZ45569.1"/>
    <property type="molecule type" value="Genomic_DNA"/>
</dbReference>
<evidence type="ECO:0000256" key="11">
    <source>
        <dbReference type="ARBA" id="ARBA00023304"/>
    </source>
</evidence>
<evidence type="ECO:0000256" key="12">
    <source>
        <dbReference type="HAMAP-Rule" id="MF_01026"/>
    </source>
</evidence>
<evidence type="ECO:0000256" key="10">
    <source>
        <dbReference type="ARBA" id="ARBA00023239"/>
    </source>
</evidence>
<dbReference type="RefSeq" id="WP_287455332.1">
    <property type="nucleotide sequence ID" value="NZ_CP130144.1"/>
</dbReference>
<dbReference type="SUPFAM" id="SSF53732">
    <property type="entry name" value="Aconitase iron-sulfur domain"/>
    <property type="match status" value="1"/>
</dbReference>
<evidence type="ECO:0000256" key="2">
    <source>
        <dbReference type="ARBA" id="ARBA00002695"/>
    </source>
</evidence>
<dbReference type="InterPro" id="IPR018136">
    <property type="entry name" value="Aconitase_4Fe-4S_BS"/>
</dbReference>
<evidence type="ECO:0000256" key="1">
    <source>
        <dbReference type="ARBA" id="ARBA00000491"/>
    </source>
</evidence>
<keyword evidence="4 12" id="KW-0432">Leucine biosynthesis</keyword>
<evidence type="ECO:0000256" key="6">
    <source>
        <dbReference type="ARBA" id="ARBA00022605"/>
    </source>
</evidence>
<dbReference type="CDD" id="cd01583">
    <property type="entry name" value="IPMI"/>
    <property type="match status" value="1"/>
</dbReference>
<feature type="binding site" evidence="12">
    <location>
        <position position="347"/>
    </location>
    <ligand>
        <name>[4Fe-4S] cluster</name>
        <dbReference type="ChEBI" id="CHEBI:49883"/>
    </ligand>
</feature>
<evidence type="ECO:0000256" key="8">
    <source>
        <dbReference type="ARBA" id="ARBA00023004"/>
    </source>
</evidence>
<keyword evidence="11 12" id="KW-0100">Branched-chain amino acid biosynthesis</keyword>
<feature type="binding site" evidence="12">
    <location>
        <position position="410"/>
    </location>
    <ligand>
        <name>[4Fe-4S] cluster</name>
        <dbReference type="ChEBI" id="CHEBI:49883"/>
    </ligand>
</feature>
<dbReference type="PANTHER" id="PTHR43822">
    <property type="entry name" value="HOMOACONITASE, MITOCHONDRIAL-RELATED"/>
    <property type="match status" value="1"/>
</dbReference>
<comment type="subunit">
    <text evidence="12">Heterodimer of LeuC and LeuD.</text>
</comment>
<keyword evidence="8 12" id="KW-0408">Iron</keyword>
<keyword evidence="9 12" id="KW-0411">Iron-sulfur</keyword>
<dbReference type="NCBIfam" id="NF004016">
    <property type="entry name" value="PRK05478.1"/>
    <property type="match status" value="1"/>
</dbReference>
<keyword evidence="10 12" id="KW-0456">Lyase</keyword>
<protein>
    <recommendedName>
        <fullName evidence="12">3-isopropylmalate dehydratase large subunit</fullName>
        <ecNumber evidence="12">4.2.1.33</ecNumber>
    </recommendedName>
    <alternativeName>
        <fullName evidence="12">Alpha-IPM isomerase</fullName>
        <shortName evidence="12">IPMI</shortName>
    </alternativeName>
    <alternativeName>
        <fullName evidence="12">Isopropylmalate isomerase</fullName>
    </alternativeName>
</protein>
<dbReference type="GO" id="GO:0051539">
    <property type="term" value="F:4 iron, 4 sulfur cluster binding"/>
    <property type="evidence" value="ECO:0007669"/>
    <property type="project" value="UniProtKB-KW"/>
</dbReference>
<comment type="cofactor">
    <cofactor evidence="12">
        <name>[4Fe-4S] cluster</name>
        <dbReference type="ChEBI" id="CHEBI:49883"/>
    </cofactor>
    <text evidence="12">Binds 1 [4Fe-4S] cluster per subunit.</text>
</comment>
<proteinExistence type="inferred from homology"/>